<dbReference type="EC" id="5.2.1.2" evidence="4"/>
<dbReference type="Gene3D" id="3.40.30.10">
    <property type="entry name" value="Glutaredoxin"/>
    <property type="match status" value="1"/>
</dbReference>
<comment type="caution">
    <text evidence="4">The sequence shown here is derived from an EMBL/GenBank/DDBJ whole genome shotgun (WGS) entry which is preliminary data.</text>
</comment>
<dbReference type="SFLD" id="SFLDS00019">
    <property type="entry name" value="Glutathione_Transferase_(cytos"/>
    <property type="match status" value="1"/>
</dbReference>
<keyword evidence="5" id="KW-1185">Reference proteome</keyword>
<dbReference type="Gene3D" id="1.20.1050.10">
    <property type="match status" value="1"/>
</dbReference>
<sequence length="222" mass="24426">MSTERPRLHGYWRSTAAYRIRIALNLKKVRYENVPVDLVRDGGVQHTDAFRALNPAGLVPALEIDGHVLTQSLAICEYLEETRPEPPLLPHLASERVLARTIALDVACEIHPLNNLRVQQYLKGRLNADDAAAREWMHHWMAAGFGAIETRLEAWGRGGDTCLGGAPGVADIFIVGQAYNADRFGFSLQPYPRVERVVRACGALPAFADAVPEAQPDAPAND</sequence>
<dbReference type="RefSeq" id="WP_150865432.1">
    <property type="nucleotide sequence ID" value="NZ_VYXP01000013.1"/>
</dbReference>
<dbReference type="PROSITE" id="PS50404">
    <property type="entry name" value="GST_NTER"/>
    <property type="match status" value="1"/>
</dbReference>
<dbReference type="InterPro" id="IPR005955">
    <property type="entry name" value="GST_Zeta"/>
</dbReference>
<dbReference type="InterPro" id="IPR034330">
    <property type="entry name" value="GST_Zeta_C"/>
</dbReference>
<dbReference type="InterPro" id="IPR034333">
    <property type="entry name" value="GST_Zeta_N"/>
</dbReference>
<dbReference type="SUPFAM" id="SSF52833">
    <property type="entry name" value="Thioredoxin-like"/>
    <property type="match status" value="1"/>
</dbReference>
<dbReference type="GO" id="GO:0006749">
    <property type="term" value="P:glutathione metabolic process"/>
    <property type="evidence" value="ECO:0007669"/>
    <property type="project" value="TreeGrafter"/>
</dbReference>
<evidence type="ECO:0000259" key="2">
    <source>
        <dbReference type="PROSITE" id="PS50404"/>
    </source>
</evidence>
<dbReference type="InterPro" id="IPR040079">
    <property type="entry name" value="Glutathione_S-Trfase"/>
</dbReference>
<dbReference type="GO" id="GO:0005737">
    <property type="term" value="C:cytoplasm"/>
    <property type="evidence" value="ECO:0007669"/>
    <property type="project" value="InterPro"/>
</dbReference>
<reference evidence="4 5" key="1">
    <citation type="submission" date="2019-09" db="EMBL/GenBank/DDBJ databases">
        <title>Wenzhouxiangella sp. Genome sequencing and assembly.</title>
        <authorList>
            <person name="Zhang R."/>
        </authorList>
    </citation>
    <scope>NUCLEOTIDE SEQUENCE [LARGE SCALE GENOMIC DNA]</scope>
    <source>
        <strain evidence="4 5">W260</strain>
    </source>
</reference>
<dbReference type="CDD" id="cd03191">
    <property type="entry name" value="GST_C_Zeta"/>
    <property type="match status" value="1"/>
</dbReference>
<dbReference type="InterPro" id="IPR036249">
    <property type="entry name" value="Thioredoxin-like_sf"/>
</dbReference>
<name>A0A5N0T434_9GAMM</name>
<dbReference type="EMBL" id="VYXP01000013">
    <property type="protein sequence ID" value="KAA9129621.1"/>
    <property type="molecule type" value="Genomic_DNA"/>
</dbReference>
<dbReference type="AlphaFoldDB" id="A0A5N0T434"/>
<dbReference type="Pfam" id="PF13417">
    <property type="entry name" value="GST_N_3"/>
    <property type="match status" value="1"/>
</dbReference>
<dbReference type="InterPro" id="IPR010987">
    <property type="entry name" value="Glutathione-S-Trfase_C-like"/>
</dbReference>
<comment type="similarity">
    <text evidence="1">Belongs to the GST superfamily. Zeta family.</text>
</comment>
<protein>
    <submittedName>
        <fullName evidence="4">Maleylacetoacetate isomerase</fullName>
        <ecNumber evidence="4">5.2.1.2</ecNumber>
    </submittedName>
</protein>
<dbReference type="CDD" id="cd03042">
    <property type="entry name" value="GST_N_Zeta"/>
    <property type="match status" value="1"/>
</dbReference>
<dbReference type="GO" id="GO:0004364">
    <property type="term" value="F:glutathione transferase activity"/>
    <property type="evidence" value="ECO:0007669"/>
    <property type="project" value="TreeGrafter"/>
</dbReference>
<dbReference type="Proteomes" id="UP000325372">
    <property type="component" value="Unassembled WGS sequence"/>
</dbReference>
<evidence type="ECO:0000313" key="5">
    <source>
        <dbReference type="Proteomes" id="UP000325372"/>
    </source>
</evidence>
<keyword evidence="4" id="KW-0413">Isomerase</keyword>
<dbReference type="GO" id="GO:0016034">
    <property type="term" value="F:maleylacetoacetate isomerase activity"/>
    <property type="evidence" value="ECO:0007669"/>
    <property type="project" value="UniProtKB-EC"/>
</dbReference>
<evidence type="ECO:0000256" key="1">
    <source>
        <dbReference type="ARBA" id="ARBA00010007"/>
    </source>
</evidence>
<dbReference type="PANTHER" id="PTHR42673:SF21">
    <property type="entry name" value="GLUTATHIONE S-TRANSFERASE YFCF"/>
    <property type="match status" value="1"/>
</dbReference>
<evidence type="ECO:0000259" key="3">
    <source>
        <dbReference type="PROSITE" id="PS50405"/>
    </source>
</evidence>
<organism evidence="4 5">
    <name type="scientific">Marinihelvus fidelis</name>
    <dbReference type="NCBI Taxonomy" id="2613842"/>
    <lineage>
        <taxon>Bacteria</taxon>
        <taxon>Pseudomonadati</taxon>
        <taxon>Pseudomonadota</taxon>
        <taxon>Gammaproteobacteria</taxon>
        <taxon>Chromatiales</taxon>
        <taxon>Wenzhouxiangellaceae</taxon>
        <taxon>Marinihelvus</taxon>
    </lineage>
</organism>
<evidence type="ECO:0000313" key="4">
    <source>
        <dbReference type="EMBL" id="KAA9129621.1"/>
    </source>
</evidence>
<proteinExistence type="inferred from homology"/>
<dbReference type="SFLD" id="SFLDG00358">
    <property type="entry name" value="Main_(cytGST)"/>
    <property type="match status" value="1"/>
</dbReference>
<dbReference type="InterPro" id="IPR036282">
    <property type="entry name" value="Glutathione-S-Trfase_C_sf"/>
</dbReference>
<gene>
    <name evidence="4" type="primary">maiA</name>
    <name evidence="4" type="ORF">F3N42_14755</name>
</gene>
<feature type="domain" description="GST C-terminal" evidence="3">
    <location>
        <begin position="92"/>
        <end position="220"/>
    </location>
</feature>
<dbReference type="SUPFAM" id="SSF47616">
    <property type="entry name" value="GST C-terminal domain-like"/>
    <property type="match status" value="1"/>
</dbReference>
<accession>A0A5N0T434</accession>
<dbReference type="PANTHER" id="PTHR42673">
    <property type="entry name" value="MALEYLACETOACETATE ISOMERASE"/>
    <property type="match status" value="1"/>
</dbReference>
<dbReference type="NCBIfam" id="TIGR01262">
    <property type="entry name" value="maiA"/>
    <property type="match status" value="1"/>
</dbReference>
<dbReference type="PROSITE" id="PS50405">
    <property type="entry name" value="GST_CTER"/>
    <property type="match status" value="1"/>
</dbReference>
<dbReference type="InterPro" id="IPR004045">
    <property type="entry name" value="Glutathione_S-Trfase_N"/>
</dbReference>
<feature type="domain" description="GST N-terminal" evidence="2">
    <location>
        <begin position="4"/>
        <end position="87"/>
    </location>
</feature>
<dbReference type="GO" id="GO:0006559">
    <property type="term" value="P:L-phenylalanine catabolic process"/>
    <property type="evidence" value="ECO:0007669"/>
    <property type="project" value="TreeGrafter"/>
</dbReference>